<comment type="similarity">
    <text evidence="8">Belongs to the FIT family. Fungal FIT2B/SCS3 subfamily.</text>
</comment>
<feature type="transmembrane region" description="Helical" evidence="10">
    <location>
        <begin position="78"/>
        <end position="97"/>
    </location>
</feature>
<comment type="subcellular location">
    <subcellularLocation>
        <location evidence="1 8">Endoplasmic reticulum membrane</location>
        <topology evidence="1 8">Multi-pass membrane protein</topology>
    </subcellularLocation>
</comment>
<dbReference type="GO" id="GO:0005789">
    <property type="term" value="C:endoplasmic reticulum membrane"/>
    <property type="evidence" value="ECO:0007669"/>
    <property type="project" value="UniProtKB-SubCell"/>
</dbReference>
<keyword evidence="4 8" id="KW-0256">Endoplasmic reticulum</keyword>
<feature type="transmembrane region" description="Helical" evidence="10">
    <location>
        <begin position="118"/>
        <end position="142"/>
    </location>
</feature>
<dbReference type="EC" id="3.6.1.-" evidence="8"/>
<comment type="catalytic activity">
    <reaction evidence="8">
        <text>hexadecanoyl-CoA + H2O = S-hexadecanoyl-4'-phosphopantetheine + adenosine 3',5'-bisphosphate + 2 H(+)</text>
        <dbReference type="Rhea" id="RHEA:50032"/>
        <dbReference type="ChEBI" id="CHEBI:15377"/>
        <dbReference type="ChEBI" id="CHEBI:15378"/>
        <dbReference type="ChEBI" id="CHEBI:57379"/>
        <dbReference type="ChEBI" id="CHEBI:58343"/>
        <dbReference type="ChEBI" id="CHEBI:132018"/>
    </reaction>
</comment>
<evidence type="ECO:0000256" key="7">
    <source>
        <dbReference type="ARBA" id="ARBA00023136"/>
    </source>
</evidence>
<dbReference type="GO" id="GO:0008654">
    <property type="term" value="P:phospholipid biosynthetic process"/>
    <property type="evidence" value="ECO:0007669"/>
    <property type="project" value="UniProtKB-KW"/>
</dbReference>
<keyword evidence="8" id="KW-0444">Lipid biosynthesis</keyword>
<comment type="catalytic activity">
    <reaction evidence="8">
        <text>an acyl-CoA + H2O = an acyl-4'-phosphopantetheine + adenosine 3',5'-bisphosphate + 2 H(+)</text>
        <dbReference type="Rhea" id="RHEA:50044"/>
        <dbReference type="ChEBI" id="CHEBI:15377"/>
        <dbReference type="ChEBI" id="CHEBI:15378"/>
        <dbReference type="ChEBI" id="CHEBI:58342"/>
        <dbReference type="ChEBI" id="CHEBI:58343"/>
        <dbReference type="ChEBI" id="CHEBI:132023"/>
    </reaction>
</comment>
<protein>
    <recommendedName>
        <fullName evidence="8">Acyl-coenzyme A diphosphatase SCS3</fullName>
        <ecNumber evidence="8">3.6.1.-</ecNumber>
    </recommendedName>
    <alternativeName>
        <fullName evidence="8">FIT family protein SCS3</fullName>
    </alternativeName>
</protein>
<feature type="transmembrane region" description="Helical" evidence="10">
    <location>
        <begin position="285"/>
        <end position="302"/>
    </location>
</feature>
<sequence length="317" mass="34679">MVSNDLASEVPKSKAPTTHTSSQPPAHLLAIYPLTLILGSIYSRISPTANPPSPSSISSQSQEPVNYFARKGNVFNVYFVKIGWLWTSLAFLSLLLTQEAFTSKRISANCQLRRVGQALLRYLLVTFSWILTTQWCFGAPIIDRGFLATGGRCELIQQQMFDDPSQSDLPPAVVLTSVLCKASGGTWKGGHDVSGHAFMLVLASAFLIFEMMGTRSSVIISSGNVNGARGPAQKTTDKKVTDCGPNGIEELFAELSRKFVWTIVGLSLWMLLMTGIWFHTWLEKMSGLVLALATVYLVHILPRSLPAWRGFIGIPGV</sequence>
<feature type="active site" evidence="8">
    <location>
        <position position="279"/>
    </location>
</feature>
<evidence type="ECO:0000256" key="4">
    <source>
        <dbReference type="ARBA" id="ARBA00022824"/>
    </source>
</evidence>
<dbReference type="PANTHER" id="PTHR23129:SF0">
    <property type="entry name" value="ACYL-COENZYME A DIPHOSPHATASE FITM2"/>
    <property type="match status" value="1"/>
</dbReference>
<evidence type="ECO:0000256" key="8">
    <source>
        <dbReference type="HAMAP-Rule" id="MF_03231"/>
    </source>
</evidence>
<dbReference type="HAMAP" id="MF_03231">
    <property type="entry name" value="SCS3"/>
    <property type="match status" value="1"/>
</dbReference>
<dbReference type="Proteomes" id="UP000023758">
    <property type="component" value="Unassembled WGS sequence"/>
</dbReference>
<comment type="catalytic activity">
    <reaction evidence="8">
        <text>(9Z)-octadecenoyl-CoA + H2O = S-(9Z-octadecenoyl)-4'-phosphopantetheine + adenosine 3',5'-bisphosphate + 2 H(+)</text>
        <dbReference type="Rhea" id="RHEA:65564"/>
        <dbReference type="ChEBI" id="CHEBI:15377"/>
        <dbReference type="ChEBI" id="CHEBI:15378"/>
        <dbReference type="ChEBI" id="CHEBI:57387"/>
        <dbReference type="ChEBI" id="CHEBI:58343"/>
        <dbReference type="ChEBI" id="CHEBI:156553"/>
    </reaction>
</comment>
<keyword evidence="5 8" id="KW-1133">Transmembrane helix</keyword>
<dbReference type="InterPro" id="IPR019388">
    <property type="entry name" value="FIT"/>
</dbReference>
<organism evidence="11">
    <name type="scientific">Trichophyton rubrum CBS 288.86</name>
    <dbReference type="NCBI Taxonomy" id="1215330"/>
    <lineage>
        <taxon>Eukaryota</taxon>
        <taxon>Fungi</taxon>
        <taxon>Dikarya</taxon>
        <taxon>Ascomycota</taxon>
        <taxon>Pezizomycotina</taxon>
        <taxon>Eurotiomycetes</taxon>
        <taxon>Eurotiomycetidae</taxon>
        <taxon>Onygenales</taxon>
        <taxon>Arthrodermataceae</taxon>
        <taxon>Trichophyton</taxon>
    </lineage>
</organism>
<accession>A0A022VR64</accession>
<dbReference type="GO" id="GO:0140042">
    <property type="term" value="P:lipid droplet formation"/>
    <property type="evidence" value="ECO:0007669"/>
    <property type="project" value="UniProtKB-UniRule"/>
</dbReference>
<keyword evidence="2 8" id="KW-0812">Transmembrane</keyword>
<comment type="function">
    <text evidence="8">Fatty acyl-coenzyme A (CoA) diphosphatase that hydrolyzes fatty acyl-CoA to yield acyl-4'-phosphopantetheine and adenosine 3',5'-bisphosphate. Preferentially hydrolyzes unsaturated long-chain acyl-CoA substrates in the endoplasmic reticulum (ER) lumen. This catalytic activity is required for maintaining ER structure and for lipid droplets (LDs) biogenesis, which are lipid storage organelles involved in maintaining lipid and energy homeostasis. May directly bind to diacylglycerol (DAGs) and triacylglycerol, which is also important for LD biogenesis. May support directional budding of nacent LDs from the ER into the cytosol by reducing DAG levels at sites of LD formation. May play a role in the regulation of cell morphology and cytoskeletal organization. Involved in phospholipid biosynthesis.</text>
</comment>
<dbReference type="GO" id="GO:0010945">
    <property type="term" value="F:coenzyme A diphosphatase activity"/>
    <property type="evidence" value="ECO:0007669"/>
    <property type="project" value="InterPro"/>
</dbReference>
<feature type="transmembrane region" description="Helical" evidence="10">
    <location>
        <begin position="259"/>
        <end position="279"/>
    </location>
</feature>
<dbReference type="PANTHER" id="PTHR23129">
    <property type="entry name" value="ACYL-COENZYME A DIPHOSPHATASE FITM2"/>
    <property type="match status" value="1"/>
</dbReference>
<dbReference type="HOGENOM" id="CLU_048143_0_0_1"/>
<evidence type="ECO:0000256" key="9">
    <source>
        <dbReference type="SAM" id="MobiDB-lite"/>
    </source>
</evidence>
<evidence type="ECO:0000256" key="5">
    <source>
        <dbReference type="ARBA" id="ARBA00022989"/>
    </source>
</evidence>
<dbReference type="InterPro" id="IPR046400">
    <property type="entry name" value="SCS3"/>
</dbReference>
<dbReference type="AlphaFoldDB" id="A0A022VR64"/>
<keyword evidence="8" id="KW-1208">Phospholipid metabolism</keyword>
<evidence type="ECO:0000256" key="3">
    <source>
        <dbReference type="ARBA" id="ARBA00022801"/>
    </source>
</evidence>
<keyword evidence="7 8" id="KW-0472">Membrane</keyword>
<evidence type="ECO:0000256" key="1">
    <source>
        <dbReference type="ARBA" id="ARBA00004477"/>
    </source>
</evidence>
<feature type="transmembrane region" description="Helical" evidence="10">
    <location>
        <begin position="193"/>
        <end position="212"/>
    </location>
</feature>
<dbReference type="OrthoDB" id="5579088at2759"/>
<keyword evidence="3 8" id="KW-0378">Hydrolase</keyword>
<name>A0A022VR64_TRIRU</name>
<keyword evidence="8" id="KW-0594">Phospholipid biosynthesis</keyword>
<evidence type="ECO:0000256" key="6">
    <source>
        <dbReference type="ARBA" id="ARBA00023098"/>
    </source>
</evidence>
<evidence type="ECO:0000256" key="10">
    <source>
        <dbReference type="SAM" id="Phobius"/>
    </source>
</evidence>
<evidence type="ECO:0000313" key="11">
    <source>
        <dbReference type="EMBL" id="EZF48429.1"/>
    </source>
</evidence>
<feature type="region of interest" description="Disordered" evidence="9">
    <location>
        <begin position="1"/>
        <end position="23"/>
    </location>
</feature>
<evidence type="ECO:0000256" key="2">
    <source>
        <dbReference type="ARBA" id="ARBA00022692"/>
    </source>
</evidence>
<proteinExistence type="inferred from homology"/>
<dbReference type="EMBL" id="KK207928">
    <property type="protein sequence ID" value="EZF48429.1"/>
    <property type="molecule type" value="Genomic_DNA"/>
</dbReference>
<keyword evidence="6" id="KW-0443">Lipid metabolism</keyword>
<feature type="active site" evidence="8">
    <location>
        <position position="196"/>
    </location>
</feature>
<dbReference type="Pfam" id="PF10261">
    <property type="entry name" value="FIT"/>
    <property type="match status" value="1"/>
</dbReference>
<gene>
    <name evidence="8" type="primary">SCS3</name>
    <name evidence="8" type="synonym">FIT2B</name>
    <name evidence="11" type="ORF">H103_07911</name>
</gene>
<reference evidence="11" key="1">
    <citation type="submission" date="2014-02" db="EMBL/GenBank/DDBJ databases">
        <title>The Genome Sequence of Trichophyton rubrum (morphotype fischeri) CBS 288.86.</title>
        <authorList>
            <consortium name="The Broad Institute Genomics Platform"/>
            <person name="Cuomo C.A."/>
            <person name="White T.C."/>
            <person name="Graser Y."/>
            <person name="Martinez-Rossi N."/>
            <person name="Heitman J."/>
            <person name="Young S.K."/>
            <person name="Zeng Q."/>
            <person name="Gargeya S."/>
            <person name="Abouelleil A."/>
            <person name="Alvarado L."/>
            <person name="Chapman S.B."/>
            <person name="Gainer-Dewar J."/>
            <person name="Goldberg J."/>
            <person name="Griggs A."/>
            <person name="Gujja S."/>
            <person name="Hansen M."/>
            <person name="Howarth C."/>
            <person name="Imamovic A."/>
            <person name="Larimer J."/>
            <person name="Martinez D."/>
            <person name="Murphy C."/>
            <person name="Pearson M.D."/>
            <person name="Persinoti G."/>
            <person name="Poon T."/>
            <person name="Priest M."/>
            <person name="Roberts A.D."/>
            <person name="Saif S."/>
            <person name="Shea T.D."/>
            <person name="Sykes S.N."/>
            <person name="Wortman J."/>
            <person name="Nusbaum C."/>
            <person name="Birren B."/>
        </authorList>
    </citation>
    <scope>NUCLEOTIDE SEQUENCE [LARGE SCALE GENOMIC DNA]</scope>
    <source>
        <strain evidence="11">CBS 288.86</strain>
    </source>
</reference>
<comment type="catalytic activity">
    <reaction evidence="8">
        <text>(5Z,8Z,11Z,14Z)-eicosatetraenoyl-CoA + H2O = S-(5Z,8Z,11Z,14Z-eicosatetraenoyl)-4'-phosphopantetheine + adenosine 3',5'-bisphosphate + 2 H(+)</text>
        <dbReference type="Rhea" id="RHEA:65568"/>
        <dbReference type="ChEBI" id="CHEBI:15377"/>
        <dbReference type="ChEBI" id="CHEBI:15378"/>
        <dbReference type="ChEBI" id="CHEBI:57368"/>
        <dbReference type="ChEBI" id="CHEBI:58343"/>
        <dbReference type="ChEBI" id="CHEBI:156554"/>
    </reaction>
</comment>